<keyword evidence="1" id="KW-0479">Metal-binding</keyword>
<dbReference type="PANTHER" id="PTHR43498:SF1">
    <property type="entry name" value="COB--COM HETERODISULFIDE REDUCTASE IRON-SULFUR SUBUNIT A"/>
    <property type="match status" value="1"/>
</dbReference>
<dbReference type="AlphaFoldDB" id="A0A6J6EVU9"/>
<dbReference type="InterPro" id="IPR039650">
    <property type="entry name" value="HdrA-like"/>
</dbReference>
<reference evidence="5" key="1">
    <citation type="submission" date="2020-05" db="EMBL/GenBank/DDBJ databases">
        <authorList>
            <person name="Chiriac C."/>
            <person name="Salcher M."/>
            <person name="Ghai R."/>
            <person name="Kavagutti S V."/>
        </authorList>
    </citation>
    <scope>NUCLEOTIDE SEQUENCE</scope>
</reference>
<dbReference type="GO" id="GO:0046872">
    <property type="term" value="F:metal ion binding"/>
    <property type="evidence" value="ECO:0007669"/>
    <property type="project" value="UniProtKB-KW"/>
</dbReference>
<evidence type="ECO:0000256" key="3">
    <source>
        <dbReference type="ARBA" id="ARBA00023004"/>
    </source>
</evidence>
<evidence type="ECO:0000256" key="1">
    <source>
        <dbReference type="ARBA" id="ARBA00022723"/>
    </source>
</evidence>
<dbReference type="PANTHER" id="PTHR43498">
    <property type="entry name" value="FERREDOXIN:COB-COM HETERODISULFIDE REDUCTASE SUBUNIT A"/>
    <property type="match status" value="1"/>
</dbReference>
<dbReference type="Pfam" id="PF12831">
    <property type="entry name" value="FAD_oxidored"/>
    <property type="match status" value="1"/>
</dbReference>
<name>A0A6J6EVU9_9ZZZZ</name>
<sequence length="139" mass="15298">MDSGVQVGVRQSRQVTGIVTLTTQDVLDAKKWDTAITRSAWPIERHIGEKPELVWVQDDYYEVPLESLIPLEGEGLIVAGRCLSADSAAMASARVTAQCFNYGEAAGLTAAESISRNQDIRAVNRKQIADQVQRTWPQI</sequence>
<dbReference type="GO" id="GO:0051536">
    <property type="term" value="F:iron-sulfur cluster binding"/>
    <property type="evidence" value="ECO:0007669"/>
    <property type="project" value="UniProtKB-KW"/>
</dbReference>
<keyword evidence="4" id="KW-0411">Iron-sulfur</keyword>
<organism evidence="5">
    <name type="scientific">freshwater metagenome</name>
    <dbReference type="NCBI Taxonomy" id="449393"/>
    <lineage>
        <taxon>unclassified sequences</taxon>
        <taxon>metagenomes</taxon>
        <taxon>ecological metagenomes</taxon>
    </lineage>
</organism>
<evidence type="ECO:0000256" key="4">
    <source>
        <dbReference type="ARBA" id="ARBA00023014"/>
    </source>
</evidence>
<proteinExistence type="predicted"/>
<keyword evidence="3" id="KW-0408">Iron</keyword>
<keyword evidence="2" id="KW-0560">Oxidoreductase</keyword>
<dbReference type="GO" id="GO:0016491">
    <property type="term" value="F:oxidoreductase activity"/>
    <property type="evidence" value="ECO:0007669"/>
    <property type="project" value="UniProtKB-KW"/>
</dbReference>
<accession>A0A6J6EVU9</accession>
<dbReference type="EMBL" id="CAEZTT010000107">
    <property type="protein sequence ID" value="CAB4580621.1"/>
    <property type="molecule type" value="Genomic_DNA"/>
</dbReference>
<gene>
    <name evidence="5" type="ORF">UFOPK1726_00892</name>
</gene>
<evidence type="ECO:0000256" key="2">
    <source>
        <dbReference type="ARBA" id="ARBA00023002"/>
    </source>
</evidence>
<evidence type="ECO:0000313" key="5">
    <source>
        <dbReference type="EMBL" id="CAB4580621.1"/>
    </source>
</evidence>
<protein>
    <submittedName>
        <fullName evidence="5">Unannotated protein</fullName>
    </submittedName>
</protein>